<keyword evidence="3" id="KW-0963">Cytoplasm</keyword>
<feature type="compositionally biased region" description="Basic and acidic residues" evidence="15">
    <location>
        <begin position="906"/>
        <end position="919"/>
    </location>
</feature>
<feature type="compositionally biased region" description="Low complexity" evidence="15">
    <location>
        <begin position="649"/>
        <end position="661"/>
    </location>
</feature>
<feature type="compositionally biased region" description="Polar residues" evidence="15">
    <location>
        <begin position="662"/>
        <end position="680"/>
    </location>
</feature>
<feature type="compositionally biased region" description="Low complexity" evidence="15">
    <location>
        <begin position="1355"/>
        <end position="1368"/>
    </location>
</feature>
<dbReference type="EMBL" id="UFQS01000264">
    <property type="protein sequence ID" value="SSX02202.1"/>
    <property type="molecule type" value="Genomic_DNA"/>
</dbReference>
<dbReference type="GO" id="GO:0005856">
    <property type="term" value="C:cytoskeleton"/>
    <property type="evidence" value="ECO:0007669"/>
    <property type="project" value="UniProtKB-SubCell"/>
</dbReference>
<evidence type="ECO:0000256" key="10">
    <source>
        <dbReference type="ARBA" id="ARBA00065548"/>
    </source>
</evidence>
<feature type="compositionally biased region" description="Polar residues" evidence="15">
    <location>
        <begin position="1123"/>
        <end position="1148"/>
    </location>
</feature>
<evidence type="ECO:0000256" key="2">
    <source>
        <dbReference type="ARBA" id="ARBA00022473"/>
    </source>
</evidence>
<dbReference type="InterPro" id="IPR000253">
    <property type="entry name" value="FHA_dom"/>
</dbReference>
<evidence type="ECO:0000256" key="12">
    <source>
        <dbReference type="ARBA" id="ARBA00083252"/>
    </source>
</evidence>
<keyword evidence="14" id="KW-0175">Coiled coil</keyword>
<comment type="function">
    <text evidence="9">Regulates myosin phosphatase activity. Augments Ca(2+) sensitivity of the contractile apparatus.</text>
</comment>
<dbReference type="GO" id="GO:0019208">
    <property type="term" value="F:phosphatase regulator activity"/>
    <property type="evidence" value="ECO:0007669"/>
    <property type="project" value="TreeGrafter"/>
</dbReference>
<protein>
    <recommendedName>
        <fullName evidence="11">Protein phosphatase 1 regulatory subunit 12B</fullName>
    </recommendedName>
    <alternativeName>
        <fullName evidence="12">Myosin phosphatase-targeting subunit 2</fullName>
    </alternativeName>
</protein>
<feature type="region of interest" description="Disordered" evidence="15">
    <location>
        <begin position="425"/>
        <end position="455"/>
    </location>
</feature>
<feature type="region of interest" description="Disordered" evidence="15">
    <location>
        <begin position="700"/>
        <end position="727"/>
    </location>
</feature>
<feature type="compositionally biased region" description="Polar residues" evidence="15">
    <location>
        <begin position="1021"/>
        <end position="1040"/>
    </location>
</feature>
<dbReference type="GO" id="GO:0004857">
    <property type="term" value="F:enzyme inhibitor activity"/>
    <property type="evidence" value="ECO:0007669"/>
    <property type="project" value="TreeGrafter"/>
</dbReference>
<reference evidence="17" key="1">
    <citation type="submission" date="2018-04" db="EMBL/GenBank/DDBJ databases">
        <authorList>
            <person name="Go L.Y."/>
            <person name="Mitchell J.A."/>
        </authorList>
    </citation>
    <scope>NUCLEOTIDE SEQUENCE</scope>
    <source>
        <tissue evidence="17">Whole organism</tissue>
    </source>
</reference>
<organism evidence="17">
    <name type="scientific">Culicoides sonorensis</name>
    <name type="common">Biting midge</name>
    <dbReference type="NCBI Taxonomy" id="179676"/>
    <lineage>
        <taxon>Eukaryota</taxon>
        <taxon>Metazoa</taxon>
        <taxon>Ecdysozoa</taxon>
        <taxon>Arthropoda</taxon>
        <taxon>Hexapoda</taxon>
        <taxon>Insecta</taxon>
        <taxon>Pterygota</taxon>
        <taxon>Neoptera</taxon>
        <taxon>Endopterygota</taxon>
        <taxon>Diptera</taxon>
        <taxon>Nematocera</taxon>
        <taxon>Chironomoidea</taxon>
        <taxon>Ceratopogonidae</taxon>
        <taxon>Ceratopogoninae</taxon>
        <taxon>Culicoides</taxon>
        <taxon>Monoculicoides</taxon>
    </lineage>
</organism>
<evidence type="ECO:0000256" key="3">
    <source>
        <dbReference type="ARBA" id="ARBA00022490"/>
    </source>
</evidence>
<feature type="compositionally biased region" description="Polar residues" evidence="15">
    <location>
        <begin position="1168"/>
        <end position="1177"/>
    </location>
</feature>
<feature type="region of interest" description="Disordered" evidence="15">
    <location>
        <begin position="1123"/>
        <end position="1154"/>
    </location>
</feature>
<evidence type="ECO:0000256" key="11">
    <source>
        <dbReference type="ARBA" id="ARBA00072757"/>
    </source>
</evidence>
<dbReference type="FunFam" id="1.25.40.20:FF:000007">
    <property type="entry name" value="Phosphatase 1 regulatory subunit 12A"/>
    <property type="match status" value="1"/>
</dbReference>
<feature type="repeat" description="ANK" evidence="13">
    <location>
        <begin position="110"/>
        <end position="142"/>
    </location>
</feature>
<feature type="compositionally biased region" description="Low complexity" evidence="15">
    <location>
        <begin position="1391"/>
        <end position="1415"/>
    </location>
</feature>
<feature type="domain" description="FHA" evidence="16">
    <location>
        <begin position="1441"/>
        <end position="1499"/>
    </location>
</feature>
<sequence length="1591" mass="175185">MSSLDSRNNTAYMKRAEQLKRWEESDTNREPITPKNKNPRIKFSSGCIFLAACVAGDKDEVKQLLEQGADIDTTNIDGLTALHQACIDDNLDMVEFLILQGADVNRKDNEGWTPLHVTASCDLLSIASFLIESGADLGSINSDGDLPIDLVQSDEMRDLIQKYINEQGIDCDQAKQIEEKLMLEDAKRWLRSDASEADRPHPKTGATALHVAAAKGYTKVLSLLLAGRADVDKQDNDGWTPLHAASHWGQKEAVQMLVASMADMEILNYAGQSCVDVAQDDIVPLLEELRKNNKRTKRRPASQIRISSDGNNLDNSAETPSKVIRVEVKTDDNKTNNKLGHISESDSESSSSDSLVSSECSDTSTSLSDRHTNDGNDDALHDEKMKQDLVTIKSTNMPQPQVPVTIDKPAPLIPTKDKELIQQEEEQTFRKPNPVRARESPPKTCKDNFLNTNNHNNKFSIESEIENSDNVNLNMEIHFSDTNSHQSKVPDDKENTTPQQNTQQPTDTEVILRRTHSFESDDAFYTRLQELRARIKANSCSNLPLPQNQITGTKQGSNGTTTTANINNNNNNNNNNNQTIQLNNFIVQRSASLKDHKQVLLRKPTVSSPPSSPLSTSASAGVRSSPEVSGTSSSNAQPPCPPFMLANATNNGQHTNNDQNNELTSNGSINDKGQGGATSPFTKFVQGNIFKNFFKSFVPPTRDEESETQRKAHAKRVRETRRSTQGVTLEEIKSAEQLVKKKNSTNSETETTSTTSVSTSATITIPSTLNDRVPAVPSVDEYLKKNETKDETSNKISTRIRGDSPPSNNDQVSASYTLITPSYLRTRGNSAGSDDSSNSGKVSVSYTIPVIAPPKIENMTSTNMTINTSKDAKSDEGSGKTSVPITTTTVTATFSVPLSNSHNALRKSESTEATIEKPKLSSPVVKSRFKWEPEEKSTVNNDDTSSESSVSVSKPVPAARFNSDYSSSRSYVRDKRSIFDQEHTNSTLTLAEKLRIEASKYADTSRSSGDLPYSRSDSAESDTVITSTKKYDSVPSSPAHHTTERRPSWRLRLDPGSKFKLEESAGNNKSGLSQAAIQPSSNMTIDASKMPVIPVAATRRIMPVNNNLTSGPTITTTINLMSNSRPISSSTTPNAANDTQNKTTTANSTNDQATIITNTTATDVTLPSLRQRSKVASNQEEIKENNKAAENDKENDSRSAQNTQALIQRRRRPKRRSTGVVHLDGEDPDNDKEKIIFYINYEEKNCSILSEVILMFPSSASRGYTPSSGYGGYHQSGSNYLNPYHSSLDTSTSSYSPRNSGYFDYGTPSSSSSGNKRRDSYGSNASLNALMYSNPLAQNPYSYKSPYKDRDRYGNNSTSSYTSPYSSNRYVSPYSTYENGVTTAGLSFHMSPSSNSASSNLPSTSKLSSSNTSLNHYYNGPSNTAHLARSASLRDQERKSRNRNRKQASTQVVQPQTPRSLSVSSVHSDIGYESGGEGGRTEPKDDSSENGEFIDYKALYEAEKAENDKLRASLRKKDEEIATIKSALERFTNATTKNTLSEIEKRERRAMERKISEMEEELKQMETLKADNQRLKDENGALIRVISKLSK</sequence>
<evidence type="ECO:0000256" key="13">
    <source>
        <dbReference type="PROSITE-ProRule" id="PRU00023"/>
    </source>
</evidence>
<feature type="compositionally biased region" description="Low complexity" evidence="15">
    <location>
        <begin position="938"/>
        <end position="953"/>
    </location>
</feature>
<feature type="region of interest" description="Disordered" evidence="15">
    <location>
        <begin position="1000"/>
        <end position="1053"/>
    </location>
</feature>
<feature type="region of interest" description="Disordered" evidence="15">
    <location>
        <begin position="903"/>
        <end position="967"/>
    </location>
</feature>
<evidence type="ECO:0000313" key="18">
    <source>
        <dbReference type="EMBL" id="SSX22579.1"/>
    </source>
</evidence>
<keyword evidence="5" id="KW-0677">Repeat</keyword>
<dbReference type="InterPro" id="IPR031775">
    <property type="entry name" value="PRKG1_interact"/>
</dbReference>
<feature type="region of interest" description="Disordered" evidence="15">
    <location>
        <begin position="16"/>
        <end position="37"/>
    </location>
</feature>
<dbReference type="VEuPathDB" id="VectorBase:CSON007022"/>
<evidence type="ECO:0000256" key="14">
    <source>
        <dbReference type="SAM" id="Coils"/>
    </source>
</evidence>
<dbReference type="SMART" id="SM00248">
    <property type="entry name" value="ANK"/>
    <property type="match status" value="5"/>
</dbReference>
<keyword evidence="6 13" id="KW-0040">ANK repeat</keyword>
<feature type="region of interest" description="Disordered" evidence="15">
    <location>
        <begin position="1167"/>
        <end position="1229"/>
    </location>
</feature>
<proteinExistence type="inferred from homology"/>
<feature type="compositionally biased region" description="Basic and acidic residues" evidence="15">
    <location>
        <begin position="1180"/>
        <end position="1197"/>
    </location>
</feature>
<feature type="compositionally biased region" description="Low complexity" evidence="15">
    <location>
        <begin position="744"/>
        <end position="761"/>
    </location>
</feature>
<dbReference type="Gene3D" id="1.25.40.20">
    <property type="entry name" value="Ankyrin repeat-containing domain"/>
    <property type="match status" value="2"/>
</dbReference>
<feature type="compositionally biased region" description="Basic and acidic residues" evidence="15">
    <location>
        <begin position="436"/>
        <end position="446"/>
    </location>
</feature>
<dbReference type="InterPro" id="IPR002110">
    <property type="entry name" value="Ankyrin_rpt"/>
</dbReference>
<evidence type="ECO:0000256" key="9">
    <source>
        <dbReference type="ARBA" id="ARBA00059024"/>
    </source>
</evidence>
<evidence type="ECO:0000256" key="1">
    <source>
        <dbReference type="ARBA" id="ARBA00004245"/>
    </source>
</evidence>
<dbReference type="CDD" id="cd21930">
    <property type="entry name" value="IPD_PPP1R12"/>
    <property type="match status" value="1"/>
</dbReference>
<evidence type="ECO:0000256" key="15">
    <source>
        <dbReference type="SAM" id="MobiDB-lite"/>
    </source>
</evidence>
<dbReference type="OMA" id="HEANKYA"/>
<comment type="similarity">
    <text evidence="8">Belongs to the NRARP family.</text>
</comment>
<dbReference type="PROSITE" id="PS50297">
    <property type="entry name" value="ANK_REP_REGION"/>
    <property type="match status" value="4"/>
</dbReference>
<dbReference type="PANTHER" id="PTHR24179:SF21">
    <property type="entry name" value="MYOSIN BINDING SUBUNIT, ISOFORM O"/>
    <property type="match status" value="1"/>
</dbReference>
<comment type="subunit">
    <text evidence="10">PP1 comprises a catalytic subunit, PPP1CA, PPP1CB or PPP1CC, and one or several targeting or regulatory subunits. PPP1R12B mediates binding to myosin. Isoform 3 and isoform 4 bind PPP1R12A, but not isoform 1 of PPP1R12B itself. Binds IL16.</text>
</comment>
<feature type="region of interest" description="Disordered" evidence="15">
    <location>
        <begin position="784"/>
        <end position="815"/>
    </location>
</feature>
<evidence type="ECO:0000256" key="6">
    <source>
        <dbReference type="ARBA" id="ARBA00023043"/>
    </source>
</evidence>
<feature type="region of interest" description="Disordered" evidence="15">
    <location>
        <begin position="482"/>
        <end position="508"/>
    </location>
</feature>
<feature type="compositionally biased region" description="Basic residues" evidence="15">
    <location>
        <begin position="1208"/>
        <end position="1217"/>
    </location>
</feature>
<feature type="compositionally biased region" description="Basic and acidic residues" evidence="15">
    <location>
        <begin position="324"/>
        <end position="335"/>
    </location>
</feature>
<name>A0A336KE83_CULSO</name>
<feature type="region of interest" description="Disordered" evidence="15">
    <location>
        <begin position="739"/>
        <end position="761"/>
    </location>
</feature>
<reference evidence="18" key="2">
    <citation type="submission" date="2018-07" db="EMBL/GenBank/DDBJ databases">
        <authorList>
            <person name="Quirk P.G."/>
            <person name="Krulwich T.A."/>
        </authorList>
    </citation>
    <scope>NUCLEOTIDE SEQUENCE</scope>
</reference>
<dbReference type="Gene3D" id="6.10.140.390">
    <property type="match status" value="1"/>
</dbReference>
<dbReference type="SUPFAM" id="SSF48403">
    <property type="entry name" value="Ankyrin repeat"/>
    <property type="match status" value="1"/>
</dbReference>
<dbReference type="Pfam" id="PF12796">
    <property type="entry name" value="Ank_2"/>
    <property type="match status" value="2"/>
</dbReference>
<dbReference type="PROSITE" id="PS50006">
    <property type="entry name" value="FHA_DOMAIN"/>
    <property type="match status" value="1"/>
</dbReference>
<feature type="coiled-coil region" evidence="14">
    <location>
        <begin position="1500"/>
        <end position="1585"/>
    </location>
</feature>
<feature type="compositionally biased region" description="Polar residues" evidence="15">
    <location>
        <begin position="304"/>
        <end position="319"/>
    </location>
</feature>
<dbReference type="InterPro" id="IPR051226">
    <property type="entry name" value="PP1_Regulatory_Subunit"/>
</dbReference>
<comment type="subcellular location">
    <subcellularLocation>
        <location evidence="1">Cytoplasm</location>
        <location evidence="1">Cytoskeleton</location>
    </subcellularLocation>
</comment>
<dbReference type="Pfam" id="PF15898">
    <property type="entry name" value="PRKG1_interact"/>
    <property type="match status" value="1"/>
</dbReference>
<dbReference type="FunFam" id="1.25.40.20:FF:000004">
    <property type="entry name" value="Phosphatase 1 regulatory subunit 12A"/>
    <property type="match status" value="1"/>
</dbReference>
<feature type="compositionally biased region" description="Basic and acidic residues" evidence="15">
    <location>
        <begin position="1041"/>
        <end position="1053"/>
    </location>
</feature>
<dbReference type="InterPro" id="IPR036770">
    <property type="entry name" value="Ankyrin_rpt-contain_sf"/>
</dbReference>
<feature type="region of interest" description="Disordered" evidence="15">
    <location>
        <begin position="1391"/>
        <end position="1492"/>
    </location>
</feature>
<feature type="region of interest" description="Disordered" evidence="15">
    <location>
        <begin position="1340"/>
        <end position="1369"/>
    </location>
</feature>
<feature type="repeat" description="ANK" evidence="13">
    <location>
        <begin position="237"/>
        <end position="269"/>
    </location>
</feature>
<feature type="region of interest" description="Disordered" evidence="15">
    <location>
        <begin position="293"/>
        <end position="380"/>
    </location>
</feature>
<feature type="compositionally biased region" description="Low complexity" evidence="15">
    <location>
        <begin position="604"/>
        <end position="620"/>
    </location>
</feature>
<feature type="compositionally biased region" description="Low complexity" evidence="15">
    <location>
        <begin position="348"/>
        <end position="367"/>
    </location>
</feature>
<dbReference type="PANTHER" id="PTHR24179">
    <property type="entry name" value="PROTEIN PHOSPHATASE 1 REGULATORY SUBUNIT 12"/>
    <property type="match status" value="1"/>
</dbReference>
<keyword evidence="2" id="KW-0217">Developmental protein</keyword>
<dbReference type="GO" id="GO:0005737">
    <property type="term" value="C:cytoplasm"/>
    <property type="evidence" value="ECO:0007669"/>
    <property type="project" value="TreeGrafter"/>
</dbReference>
<evidence type="ECO:0000256" key="8">
    <source>
        <dbReference type="ARBA" id="ARBA00038386"/>
    </source>
</evidence>
<feature type="compositionally biased region" description="Polar residues" evidence="15">
    <location>
        <begin position="805"/>
        <end position="815"/>
    </location>
</feature>
<evidence type="ECO:0000259" key="16">
    <source>
        <dbReference type="PROSITE" id="PS50006"/>
    </source>
</evidence>
<dbReference type="GO" id="GO:0019901">
    <property type="term" value="F:protein kinase binding"/>
    <property type="evidence" value="ECO:0007669"/>
    <property type="project" value="InterPro"/>
</dbReference>
<evidence type="ECO:0000256" key="4">
    <source>
        <dbReference type="ARBA" id="ARBA00022553"/>
    </source>
</evidence>
<evidence type="ECO:0000313" key="17">
    <source>
        <dbReference type="EMBL" id="SSX02202.1"/>
    </source>
</evidence>
<feature type="compositionally biased region" description="Basic and acidic residues" evidence="15">
    <location>
        <begin position="16"/>
        <end position="29"/>
    </location>
</feature>
<gene>
    <name evidence="17" type="primary">CSON007022</name>
</gene>
<dbReference type="Gene3D" id="6.10.250.1820">
    <property type="match status" value="1"/>
</dbReference>
<feature type="compositionally biased region" description="Low complexity" evidence="15">
    <location>
        <begin position="496"/>
        <end position="506"/>
    </location>
</feature>
<feature type="region of interest" description="Disordered" evidence="15">
    <location>
        <begin position="602"/>
        <end position="680"/>
    </location>
</feature>
<feature type="compositionally biased region" description="Polar residues" evidence="15">
    <location>
        <begin position="626"/>
        <end position="637"/>
    </location>
</feature>
<feature type="compositionally biased region" description="Basic and acidic residues" evidence="15">
    <location>
        <begin position="368"/>
        <end position="380"/>
    </location>
</feature>
<feature type="region of interest" description="Disordered" evidence="15">
    <location>
        <begin position="541"/>
        <end position="578"/>
    </location>
</feature>
<feature type="repeat" description="ANK" evidence="13">
    <location>
        <begin position="204"/>
        <end position="236"/>
    </location>
</feature>
<dbReference type="PROSITE" id="PS50088">
    <property type="entry name" value="ANK_REPEAT"/>
    <property type="match status" value="4"/>
</dbReference>
<feature type="compositionally biased region" description="Low complexity" evidence="15">
    <location>
        <begin position="558"/>
        <end position="578"/>
    </location>
</feature>
<feature type="compositionally biased region" description="Polar residues" evidence="15">
    <location>
        <begin position="1447"/>
        <end position="1467"/>
    </location>
</feature>
<feature type="compositionally biased region" description="Polar residues" evidence="15">
    <location>
        <begin position="541"/>
        <end position="557"/>
    </location>
</feature>
<feature type="compositionally biased region" description="Basic and acidic residues" evidence="15">
    <location>
        <begin position="784"/>
        <end position="793"/>
    </location>
</feature>
<accession>A0A336KE83</accession>
<keyword evidence="7" id="KW-0206">Cytoskeleton</keyword>
<dbReference type="EMBL" id="UFQT01000264">
    <property type="protein sequence ID" value="SSX22579.1"/>
    <property type="molecule type" value="Genomic_DNA"/>
</dbReference>
<keyword evidence="4" id="KW-0597">Phosphoprotein</keyword>
<evidence type="ECO:0000256" key="5">
    <source>
        <dbReference type="ARBA" id="ARBA00022737"/>
    </source>
</evidence>
<evidence type="ECO:0000256" key="7">
    <source>
        <dbReference type="ARBA" id="ARBA00023212"/>
    </source>
</evidence>
<feature type="compositionally biased region" description="Basic and acidic residues" evidence="15">
    <location>
        <begin position="701"/>
        <end position="710"/>
    </location>
</feature>
<feature type="repeat" description="ANK" evidence="13">
    <location>
        <begin position="77"/>
        <end position="109"/>
    </location>
</feature>